<accession>A0ABW2PIQ7</accession>
<comment type="caution">
    <text evidence="1">The sequence shown here is derived from an EMBL/GenBank/DDBJ whole genome shotgun (WGS) entry which is preliminary data.</text>
</comment>
<keyword evidence="2" id="KW-1185">Reference proteome</keyword>
<proteinExistence type="predicted"/>
<sequence length="321" mass="37704">MKPFKTFRQQLKILRDRGLLIPDGSKAMRVLEREGYYALINGYKDLFLELDSNDKPLIPDQYKVGSTFDEICQLYSFDRSVRNLILEYILIFESSIKAKVSYRFSEKYKEPHAYLVMKNYSRDPAHLKDVLSLISTISSTISKKGNSKNNPVKHYLDNHDGVPLWVLVNYLTIGNMNYFYKCLTNSLQNTIAQDFAINYNRDYQSTEHITPEMIMNVLKISNFFRNVCAHEERLYSYKVQNPPKNRQFSSVLNIPAEHLRDGKLFTLVSFLKIVLPKNEHKQLVIELNKLINDYQGKFVSVSFNDILENMGFPRNWRTYFQ</sequence>
<dbReference type="PIRSF" id="PIRSF034934">
    <property type="entry name" value="AbiF_AbiD"/>
    <property type="match status" value="1"/>
</dbReference>
<protein>
    <submittedName>
        <fullName evidence="1">Abi family protein</fullName>
    </submittedName>
</protein>
<evidence type="ECO:0000313" key="1">
    <source>
        <dbReference type="EMBL" id="MFC7389223.1"/>
    </source>
</evidence>
<organism evidence="1 2">
    <name type="scientific">Exiguobacterium aestuarii</name>
    <dbReference type="NCBI Taxonomy" id="273527"/>
    <lineage>
        <taxon>Bacteria</taxon>
        <taxon>Bacillati</taxon>
        <taxon>Bacillota</taxon>
        <taxon>Bacilli</taxon>
        <taxon>Bacillales</taxon>
        <taxon>Bacillales Family XII. Incertae Sedis</taxon>
        <taxon>Exiguobacterium</taxon>
    </lineage>
</organism>
<evidence type="ECO:0000313" key="2">
    <source>
        <dbReference type="Proteomes" id="UP001596439"/>
    </source>
</evidence>
<gene>
    <name evidence="1" type="ORF">ACFQO8_03640</name>
</gene>
<dbReference type="RefSeq" id="WP_214787030.1">
    <property type="nucleotide sequence ID" value="NZ_JANIEL010000021.1"/>
</dbReference>
<dbReference type="EMBL" id="JBHTCE010000001">
    <property type="protein sequence ID" value="MFC7389223.1"/>
    <property type="molecule type" value="Genomic_DNA"/>
</dbReference>
<dbReference type="InterPro" id="IPR011664">
    <property type="entry name" value="Abi_system_AbiD/AbiF-like"/>
</dbReference>
<dbReference type="Pfam" id="PF07751">
    <property type="entry name" value="Abi_2"/>
    <property type="match status" value="1"/>
</dbReference>
<name>A0ABW2PIQ7_9BACL</name>
<dbReference type="Proteomes" id="UP001596439">
    <property type="component" value="Unassembled WGS sequence"/>
</dbReference>
<dbReference type="InterPro" id="IPR017034">
    <property type="entry name" value="Abi_system_AbiD/AbiF"/>
</dbReference>
<reference evidence="2" key="1">
    <citation type="journal article" date="2019" name="Int. J. Syst. Evol. Microbiol.">
        <title>The Global Catalogue of Microorganisms (GCM) 10K type strain sequencing project: providing services to taxonomists for standard genome sequencing and annotation.</title>
        <authorList>
            <consortium name="The Broad Institute Genomics Platform"/>
            <consortium name="The Broad Institute Genome Sequencing Center for Infectious Disease"/>
            <person name="Wu L."/>
            <person name="Ma J."/>
        </authorList>
    </citation>
    <scope>NUCLEOTIDE SEQUENCE [LARGE SCALE GENOMIC DNA]</scope>
    <source>
        <strain evidence="2">CCUG 55590</strain>
    </source>
</reference>